<name>A0A3B1BIE8_9ZZZZ</name>
<evidence type="ECO:0000256" key="2">
    <source>
        <dbReference type="ARBA" id="ARBA00022801"/>
    </source>
</evidence>
<dbReference type="InterPro" id="IPR050659">
    <property type="entry name" value="Peptidase_M24B"/>
</dbReference>
<reference evidence="5" key="1">
    <citation type="submission" date="2018-06" db="EMBL/GenBank/DDBJ databases">
        <authorList>
            <person name="Zhirakovskaya E."/>
        </authorList>
    </citation>
    <scope>NUCLEOTIDE SEQUENCE</scope>
</reference>
<keyword evidence="5" id="KW-0031">Aminopeptidase</keyword>
<feature type="domain" description="Peptidase M24" evidence="3">
    <location>
        <begin position="153"/>
        <end position="350"/>
    </location>
</feature>
<sequence>MILKSPKKSEPFFRKRRERLRSKIVGLHLDGALITNINNVSYLSGFAGTSAMMVITPGKDFFFTDFRYTSQAQTEVIGPEIIEYKDPAAPVLQLVKEEKMATLGFEADHVSVTRAEKIKKELGGATFQATTGLVESIRIIKDEPEIEAIKALLSMLAETFPVAIELIRPGAIERDVALELEYRLRKLGADGPAFDFILASGARSAIPHGIASEKIISTDEMVTLDWGAKALGYYSDNTRTIALGNVDSELLKIYDIVLEANRAAIEFVRPGVTTKEIDNVARSIIKKAGYGGAFGHGTGHGVGLDIHENPRVSWNDGSVVEDGMVFTIEPGIYLPKKGGVRIEDMVIVTKTGHELLSGNIPKDLIRL</sequence>
<keyword evidence="5" id="KW-0645">Protease</keyword>
<evidence type="ECO:0000259" key="3">
    <source>
        <dbReference type="Pfam" id="PF00557"/>
    </source>
</evidence>
<keyword evidence="2" id="KW-0378">Hydrolase</keyword>
<proteinExistence type="predicted"/>
<dbReference type="AlphaFoldDB" id="A0A3B1BIE8"/>
<dbReference type="CDD" id="cd01092">
    <property type="entry name" value="APP-like"/>
    <property type="match status" value="1"/>
</dbReference>
<dbReference type="GO" id="GO:0004177">
    <property type="term" value="F:aminopeptidase activity"/>
    <property type="evidence" value="ECO:0007669"/>
    <property type="project" value="UniProtKB-KW"/>
</dbReference>
<dbReference type="PANTHER" id="PTHR46112:SF3">
    <property type="entry name" value="AMINOPEPTIDASE YPDF"/>
    <property type="match status" value="1"/>
</dbReference>
<dbReference type="SUPFAM" id="SSF53092">
    <property type="entry name" value="Creatinase/prolidase N-terminal domain"/>
    <property type="match status" value="1"/>
</dbReference>
<evidence type="ECO:0000313" key="5">
    <source>
        <dbReference type="EMBL" id="VAX15872.1"/>
    </source>
</evidence>
<dbReference type="SUPFAM" id="SSF55920">
    <property type="entry name" value="Creatinase/aminopeptidase"/>
    <property type="match status" value="1"/>
</dbReference>
<dbReference type="InterPro" id="IPR036005">
    <property type="entry name" value="Creatinase/aminopeptidase-like"/>
</dbReference>
<accession>A0A3B1BIE8</accession>
<dbReference type="InterPro" id="IPR029149">
    <property type="entry name" value="Creatin/AminoP/Spt16_N"/>
</dbReference>
<gene>
    <name evidence="5" type="ORF">MNBD_NITROSPINAE02-1265</name>
</gene>
<dbReference type="Pfam" id="PF00557">
    <property type="entry name" value="Peptidase_M24"/>
    <property type="match status" value="1"/>
</dbReference>
<dbReference type="GO" id="GO:0046872">
    <property type="term" value="F:metal ion binding"/>
    <property type="evidence" value="ECO:0007669"/>
    <property type="project" value="UniProtKB-KW"/>
</dbReference>
<dbReference type="EMBL" id="UOGE01000002">
    <property type="protein sequence ID" value="VAX15872.1"/>
    <property type="molecule type" value="Genomic_DNA"/>
</dbReference>
<evidence type="ECO:0000256" key="1">
    <source>
        <dbReference type="ARBA" id="ARBA00022723"/>
    </source>
</evidence>
<dbReference type="Gene3D" id="3.40.350.10">
    <property type="entry name" value="Creatinase/prolidase N-terminal domain"/>
    <property type="match status" value="1"/>
</dbReference>
<dbReference type="InterPro" id="IPR000994">
    <property type="entry name" value="Pept_M24"/>
</dbReference>
<protein>
    <submittedName>
        <fullName evidence="5">Aminopeptidase YpdF (MP-, MA-, MS-, AP-, NP-specific)</fullName>
    </submittedName>
</protein>
<dbReference type="Pfam" id="PF01321">
    <property type="entry name" value="Creatinase_N"/>
    <property type="match status" value="1"/>
</dbReference>
<keyword evidence="1" id="KW-0479">Metal-binding</keyword>
<dbReference type="Gene3D" id="3.90.230.10">
    <property type="entry name" value="Creatinase/methionine aminopeptidase superfamily"/>
    <property type="match status" value="1"/>
</dbReference>
<dbReference type="PANTHER" id="PTHR46112">
    <property type="entry name" value="AMINOPEPTIDASE"/>
    <property type="match status" value="1"/>
</dbReference>
<dbReference type="PROSITE" id="PS00491">
    <property type="entry name" value="PROLINE_PEPTIDASE"/>
    <property type="match status" value="1"/>
</dbReference>
<evidence type="ECO:0000259" key="4">
    <source>
        <dbReference type="Pfam" id="PF01321"/>
    </source>
</evidence>
<dbReference type="InterPro" id="IPR000587">
    <property type="entry name" value="Creatinase_N"/>
</dbReference>
<organism evidence="5">
    <name type="scientific">hydrothermal vent metagenome</name>
    <dbReference type="NCBI Taxonomy" id="652676"/>
    <lineage>
        <taxon>unclassified sequences</taxon>
        <taxon>metagenomes</taxon>
        <taxon>ecological metagenomes</taxon>
    </lineage>
</organism>
<feature type="domain" description="Creatinase N-terminal" evidence="4">
    <location>
        <begin position="16"/>
        <end position="140"/>
    </location>
</feature>
<dbReference type="InterPro" id="IPR001131">
    <property type="entry name" value="Peptidase_M24B_aminopep-P_CS"/>
</dbReference>